<evidence type="ECO:0000313" key="3">
    <source>
        <dbReference type="EMBL" id="MFD1096770.1"/>
    </source>
</evidence>
<organism evidence="3 4">
    <name type="scientific">Salegentibacter chungangensis</name>
    <dbReference type="NCBI Taxonomy" id="1335724"/>
    <lineage>
        <taxon>Bacteria</taxon>
        <taxon>Pseudomonadati</taxon>
        <taxon>Bacteroidota</taxon>
        <taxon>Flavobacteriia</taxon>
        <taxon>Flavobacteriales</taxon>
        <taxon>Flavobacteriaceae</taxon>
        <taxon>Salegentibacter</taxon>
    </lineage>
</organism>
<feature type="chain" id="PRO_5045143260" description="Outer membrane protein beta-barrel domain-containing protein" evidence="2">
    <location>
        <begin position="23"/>
        <end position="342"/>
    </location>
</feature>
<dbReference type="RefSeq" id="WP_380746713.1">
    <property type="nucleotide sequence ID" value="NZ_JBHTLI010000003.1"/>
</dbReference>
<dbReference type="EMBL" id="JBHTLI010000003">
    <property type="protein sequence ID" value="MFD1096770.1"/>
    <property type="molecule type" value="Genomic_DNA"/>
</dbReference>
<dbReference type="Proteomes" id="UP001597131">
    <property type="component" value="Unassembled WGS sequence"/>
</dbReference>
<proteinExistence type="predicted"/>
<sequence>MKAIIFYISLVLLSFSADLAQAQDSLKVSKEDYYEKQKEKIVKDEREELKVALEEINRKLENDQLSPYEADKMREEVAEKHALNINNRIAILENELELERRNRERNNYKALGGKGKVLDVHIEKEEEKYDRRTYSDIVLAAGFNNALAEGQSLNDSDFKIGGSRFFEIGWAWKTRVFENSNWLRVKYGFSFQFNGLKPTNNRYFVEDGDQTFLEEFPLDLKKSKFRTDNLIFPVHFELGPSVKNESETSIRYSTSGKFKIGLGGYAGFNIGERQKLKYREDGEKVKEKLKGDYNTSDFVYGLSGYLGWGGATLYAKYDLNPVFQDNPVELHNISLGLRFDVD</sequence>
<evidence type="ECO:0000256" key="2">
    <source>
        <dbReference type="SAM" id="SignalP"/>
    </source>
</evidence>
<accession>A0ABW3NVQ9</accession>
<protein>
    <recommendedName>
        <fullName evidence="5">Outer membrane protein beta-barrel domain-containing protein</fullName>
    </recommendedName>
</protein>
<feature type="signal peptide" evidence="2">
    <location>
        <begin position="1"/>
        <end position="22"/>
    </location>
</feature>
<feature type="coiled-coil region" evidence="1">
    <location>
        <begin position="35"/>
        <end position="102"/>
    </location>
</feature>
<reference evidence="4" key="1">
    <citation type="journal article" date="2019" name="Int. J. Syst. Evol. Microbiol.">
        <title>The Global Catalogue of Microorganisms (GCM) 10K type strain sequencing project: providing services to taxonomists for standard genome sequencing and annotation.</title>
        <authorList>
            <consortium name="The Broad Institute Genomics Platform"/>
            <consortium name="The Broad Institute Genome Sequencing Center for Infectious Disease"/>
            <person name="Wu L."/>
            <person name="Ma J."/>
        </authorList>
    </citation>
    <scope>NUCLEOTIDE SEQUENCE [LARGE SCALE GENOMIC DNA]</scope>
    <source>
        <strain evidence="4">CCUG 64793</strain>
    </source>
</reference>
<evidence type="ECO:0000256" key="1">
    <source>
        <dbReference type="SAM" id="Coils"/>
    </source>
</evidence>
<evidence type="ECO:0000313" key="4">
    <source>
        <dbReference type="Proteomes" id="UP001597131"/>
    </source>
</evidence>
<keyword evidence="1" id="KW-0175">Coiled coil</keyword>
<keyword evidence="2" id="KW-0732">Signal</keyword>
<comment type="caution">
    <text evidence="3">The sequence shown here is derived from an EMBL/GenBank/DDBJ whole genome shotgun (WGS) entry which is preliminary data.</text>
</comment>
<evidence type="ECO:0008006" key="5">
    <source>
        <dbReference type="Google" id="ProtNLM"/>
    </source>
</evidence>
<keyword evidence="4" id="KW-1185">Reference proteome</keyword>
<gene>
    <name evidence="3" type="ORF">ACFQ3Q_13495</name>
</gene>
<name>A0ABW3NVQ9_9FLAO</name>